<evidence type="ECO:0000313" key="4">
    <source>
        <dbReference type="EMBL" id="MBB3104556.1"/>
    </source>
</evidence>
<dbReference type="AlphaFoldDB" id="A0A839T7W2"/>
<keyword evidence="2" id="KW-0597">Phosphoprotein</keyword>
<accession>A0A839T7W2</accession>
<evidence type="ECO:0000256" key="1">
    <source>
        <dbReference type="ARBA" id="ARBA00022450"/>
    </source>
</evidence>
<protein>
    <recommendedName>
        <fullName evidence="3">Condensation domain-containing protein</fullName>
    </recommendedName>
</protein>
<gene>
    <name evidence="4" type="ORF">FHR87_002981</name>
</gene>
<organism evidence="4 5">
    <name type="scientific">Azomonas macrocytogenes</name>
    <name type="common">Azotobacter macrocytogenes</name>
    <dbReference type="NCBI Taxonomy" id="69962"/>
    <lineage>
        <taxon>Bacteria</taxon>
        <taxon>Pseudomonadati</taxon>
        <taxon>Pseudomonadota</taxon>
        <taxon>Gammaproteobacteria</taxon>
        <taxon>Pseudomonadales</taxon>
        <taxon>Pseudomonadaceae</taxon>
        <taxon>Azomonas</taxon>
    </lineage>
</organism>
<comment type="caution">
    <text evidence="4">The sequence shown here is derived from an EMBL/GenBank/DDBJ whole genome shotgun (WGS) entry which is preliminary data.</text>
</comment>
<dbReference type="EMBL" id="JACHXI010000017">
    <property type="protein sequence ID" value="MBB3104556.1"/>
    <property type="molecule type" value="Genomic_DNA"/>
</dbReference>
<dbReference type="Gene3D" id="3.40.50.12780">
    <property type="entry name" value="N-terminal domain of ligase-like"/>
    <property type="match status" value="1"/>
</dbReference>
<feature type="non-terminal residue" evidence="4">
    <location>
        <position position="556"/>
    </location>
</feature>
<proteinExistence type="predicted"/>
<reference evidence="4 5" key="1">
    <citation type="submission" date="2020-08" db="EMBL/GenBank/DDBJ databases">
        <title>Genomic Encyclopedia of Type Strains, Phase III (KMG-III): the genomes of soil and plant-associated and newly described type strains.</title>
        <authorList>
            <person name="Whitman W."/>
        </authorList>
    </citation>
    <scope>NUCLEOTIDE SEQUENCE [LARGE SCALE GENOMIC DNA]</scope>
    <source>
        <strain evidence="4 5">CECT 4462</strain>
    </source>
</reference>
<evidence type="ECO:0000313" key="5">
    <source>
        <dbReference type="Proteomes" id="UP000549250"/>
    </source>
</evidence>
<dbReference type="InterPro" id="IPR001242">
    <property type="entry name" value="Condensation_dom"/>
</dbReference>
<dbReference type="PANTHER" id="PTHR45398">
    <property type="match status" value="1"/>
</dbReference>
<dbReference type="RefSeq" id="WP_246336048.1">
    <property type="nucleotide sequence ID" value="NZ_JACHXI010000017.1"/>
</dbReference>
<sequence>MNTKNALGLAHRFIELPLEKRKLFLEGLSREKLDFRVFPIPAGVIVPEREMLSYAQQRMWFLWQLDPESAAYNLPGAVRLYGRLNVAALEQAFAALVTRHETLRSTFHLRDEQPIRVIHEQIILELVQQDLRELSEVERTVQARLLSEAEAMRPFDLEHGPLLRLKLLRLAEQEHVLLVTLHHIVSDGWSMGVLIDEFSRLYQAYSEGRTAALAELPIQYSDYALWQRQWLEAGEMQRQLDYWTAHVGDEHPVLALPTDHARPPQPSYRGMRLEFSIDPVLAEQLRSLAQQQGITLFMLLLASFMLLLQRYTGQNDIRVGVPIANRNRAETEGLIGFFVNTQVLRCEFDGQMRFDELLQQVRQAALGAQAHQELPFEQLVEALQVERNLSYNPLFQALYNHQSMVADVEALTTGELKLSRQEWEGRTTQFDLSLDTLEKSGRLEAALTYAVDLFERSTAERMIGHWQNLLRGIVTNPRQRLAELPLLGDAEREQILHEWNQTQASYPSEQCIQQLIEAQAARTPNATAVVFGEQHLSYDQLNRQANRLAHKLREQG</sequence>
<keyword evidence="5" id="KW-1185">Reference proteome</keyword>
<dbReference type="SUPFAM" id="SSF56801">
    <property type="entry name" value="Acetyl-CoA synthetase-like"/>
    <property type="match status" value="1"/>
</dbReference>
<dbReference type="FunFam" id="3.30.559.30:FF:000001">
    <property type="entry name" value="Non-ribosomal peptide synthetase"/>
    <property type="match status" value="1"/>
</dbReference>
<dbReference type="InterPro" id="IPR042099">
    <property type="entry name" value="ANL_N_sf"/>
</dbReference>
<dbReference type="CDD" id="cd19531">
    <property type="entry name" value="LCL_NRPS-like"/>
    <property type="match status" value="1"/>
</dbReference>
<keyword evidence="1" id="KW-0596">Phosphopantetheine</keyword>
<dbReference type="Gene3D" id="3.30.559.30">
    <property type="entry name" value="Nonribosomal peptide synthetase, condensation domain"/>
    <property type="match status" value="1"/>
</dbReference>
<dbReference type="Proteomes" id="UP000549250">
    <property type="component" value="Unassembled WGS sequence"/>
</dbReference>
<dbReference type="PANTHER" id="PTHR45398:SF1">
    <property type="entry name" value="ENZYME, PUTATIVE (JCVI)-RELATED"/>
    <property type="match status" value="1"/>
</dbReference>
<dbReference type="Gene3D" id="3.30.559.10">
    <property type="entry name" value="Chloramphenicol acetyltransferase-like domain"/>
    <property type="match status" value="1"/>
</dbReference>
<dbReference type="GO" id="GO:0003824">
    <property type="term" value="F:catalytic activity"/>
    <property type="evidence" value="ECO:0007669"/>
    <property type="project" value="InterPro"/>
</dbReference>
<dbReference type="FunFam" id="3.30.559.10:FF:000012">
    <property type="entry name" value="Non-ribosomal peptide synthetase"/>
    <property type="match status" value="1"/>
</dbReference>
<evidence type="ECO:0000259" key="3">
    <source>
        <dbReference type="Pfam" id="PF00668"/>
    </source>
</evidence>
<feature type="domain" description="Condensation" evidence="3">
    <location>
        <begin position="51"/>
        <end position="496"/>
    </location>
</feature>
<dbReference type="InterPro" id="IPR023213">
    <property type="entry name" value="CAT-like_dom_sf"/>
</dbReference>
<dbReference type="SUPFAM" id="SSF52777">
    <property type="entry name" value="CoA-dependent acyltransferases"/>
    <property type="match status" value="2"/>
</dbReference>
<dbReference type="Pfam" id="PF00668">
    <property type="entry name" value="Condensation"/>
    <property type="match status" value="1"/>
</dbReference>
<name>A0A839T7W2_AZOMA</name>
<evidence type="ECO:0000256" key="2">
    <source>
        <dbReference type="ARBA" id="ARBA00022553"/>
    </source>
</evidence>